<name>A0A9X1MM98_9BACT</name>
<gene>
    <name evidence="1" type="ORF">LOC68_15210</name>
</gene>
<reference evidence="1" key="1">
    <citation type="submission" date="2021-11" db="EMBL/GenBank/DDBJ databases">
        <title>Genome sequence.</title>
        <authorList>
            <person name="Sun Q."/>
        </authorList>
    </citation>
    <scope>NUCLEOTIDE SEQUENCE</scope>
    <source>
        <strain evidence="1">JC732</strain>
    </source>
</reference>
<dbReference type="EMBL" id="JAJKFT010000010">
    <property type="protein sequence ID" value="MCC9629738.1"/>
    <property type="molecule type" value="Genomic_DNA"/>
</dbReference>
<organism evidence="1 2">
    <name type="scientific">Blastopirellula sediminis</name>
    <dbReference type="NCBI Taxonomy" id="2894196"/>
    <lineage>
        <taxon>Bacteria</taxon>
        <taxon>Pseudomonadati</taxon>
        <taxon>Planctomycetota</taxon>
        <taxon>Planctomycetia</taxon>
        <taxon>Pirellulales</taxon>
        <taxon>Pirellulaceae</taxon>
        <taxon>Blastopirellula</taxon>
    </lineage>
</organism>
<comment type="caution">
    <text evidence="1">The sequence shown here is derived from an EMBL/GenBank/DDBJ whole genome shotgun (WGS) entry which is preliminary data.</text>
</comment>
<sequence>MNYNPDAYGYRLADGSYQLEGFSFDFHGGNATCSVVPEGLAWGEIGNQPQNVVYLTLRLSGDELDHNNNLRHLQYHAGIDLPFYCLNKLLEDIDALRSGEMEELTFPSNVKQLEARTEFAIRHDPQWGHSWMLHFSSSFPVDWKKRNVPIAWEVDQPPGPEESRHDPFALKLLVRFPIDDESLAIARDRLRHFIHWIGDKAPGC</sequence>
<evidence type="ECO:0000313" key="2">
    <source>
        <dbReference type="Proteomes" id="UP001139103"/>
    </source>
</evidence>
<keyword evidence="2" id="KW-1185">Reference proteome</keyword>
<accession>A0A9X1MM98</accession>
<protein>
    <submittedName>
        <fullName evidence="1">Uncharacterized protein</fullName>
    </submittedName>
</protein>
<dbReference type="RefSeq" id="WP_230220277.1">
    <property type="nucleotide sequence ID" value="NZ_JAJKFT010000010.1"/>
</dbReference>
<evidence type="ECO:0000313" key="1">
    <source>
        <dbReference type="EMBL" id="MCC9629738.1"/>
    </source>
</evidence>
<proteinExistence type="predicted"/>
<dbReference type="AlphaFoldDB" id="A0A9X1MM98"/>
<dbReference type="Proteomes" id="UP001139103">
    <property type="component" value="Unassembled WGS sequence"/>
</dbReference>